<evidence type="ECO:0000256" key="2">
    <source>
        <dbReference type="SAM" id="MobiDB-lite"/>
    </source>
</evidence>
<keyword evidence="1" id="KW-0175">Coiled coil</keyword>
<dbReference type="GO" id="GO:0022008">
    <property type="term" value="P:neurogenesis"/>
    <property type="evidence" value="ECO:0007669"/>
    <property type="project" value="InterPro"/>
</dbReference>
<protein>
    <recommendedName>
        <fullName evidence="3">CortBP2/NAV1-like AAA+ ATPase lid domain-containing protein</fullName>
    </recommendedName>
</protein>
<dbReference type="AlphaFoldDB" id="A0A2G9QL14"/>
<dbReference type="InterPro" id="IPR057568">
    <property type="entry name" value="CortBP2_NAV1-like_AAA_lid"/>
</dbReference>
<name>A0A2G9QL14_AQUCT</name>
<dbReference type="PANTHER" id="PTHR12784">
    <property type="entry name" value="STEERIN"/>
    <property type="match status" value="1"/>
</dbReference>
<feature type="region of interest" description="Disordered" evidence="2">
    <location>
        <begin position="487"/>
        <end position="536"/>
    </location>
</feature>
<feature type="region of interest" description="Disordered" evidence="2">
    <location>
        <begin position="371"/>
        <end position="440"/>
    </location>
</feature>
<organism evidence="4 5">
    <name type="scientific">Aquarana catesbeiana</name>
    <name type="common">American bullfrog</name>
    <name type="synonym">Rana catesbeiana</name>
    <dbReference type="NCBI Taxonomy" id="8400"/>
    <lineage>
        <taxon>Eukaryota</taxon>
        <taxon>Metazoa</taxon>
        <taxon>Chordata</taxon>
        <taxon>Craniata</taxon>
        <taxon>Vertebrata</taxon>
        <taxon>Euteleostomi</taxon>
        <taxon>Amphibia</taxon>
        <taxon>Batrachia</taxon>
        <taxon>Anura</taxon>
        <taxon>Neobatrachia</taxon>
        <taxon>Ranoidea</taxon>
        <taxon>Ranidae</taxon>
        <taxon>Aquarana</taxon>
    </lineage>
</organism>
<dbReference type="EMBL" id="KV963703">
    <property type="protein sequence ID" value="PIO16256.1"/>
    <property type="molecule type" value="Genomic_DNA"/>
</dbReference>
<evidence type="ECO:0000313" key="4">
    <source>
        <dbReference type="EMBL" id="PIO16256.1"/>
    </source>
</evidence>
<dbReference type="OrthoDB" id="6021133at2759"/>
<dbReference type="Pfam" id="PF25408">
    <property type="entry name" value="AAA_lid_NAV1"/>
    <property type="match status" value="1"/>
</dbReference>
<feature type="domain" description="CortBP2/NAV1-like AAA+ ATPase lid" evidence="3">
    <location>
        <begin position="239"/>
        <end position="301"/>
    </location>
</feature>
<evidence type="ECO:0000313" key="5">
    <source>
        <dbReference type="Proteomes" id="UP000228934"/>
    </source>
</evidence>
<feature type="compositionally biased region" description="Basic and acidic residues" evidence="2">
    <location>
        <begin position="431"/>
        <end position="440"/>
    </location>
</feature>
<sequence>MLFLDPAMQARVWLGDTAFGPKDGSLKSVAYASMIPLQTLQNFLRLVEQYHNVIFQGPEGSLQEYIVDQLSCYIKNKEEGTEFCCDVVKVEVDSGLSKEQLVDIFINSGCLIPVTDSPPCKKKTIIILEKLENVSLLELLGDLMSPLENRGSENPYCIHRASGLSDAYYFHEDCFLMGTVARPRLQGPELLVQQHFRWVQLRWDGEPMHSLLHKVLKRRVVHKFKGKLPPSSDPVCQGVDWICAVWHQLNSCLSRLGTPEALFGPQPFMSCPIVSGNAQIMVKWMSKLWNAVIVPKVEEAILFLATVKRSSILGHVAPINTPSQGQQAVVRAALSILLNKAILHGCHLPKNDVEQCLADFKGGHFSLSMSSTYKPGGKKKGENGAWRKVSTSPRKKSNLNSSWSQDEARQEGGISKNDLKPASSSSLTKQKSLECVHPKTLHMEQRLSAGSDDEMDLVKELRAMCSSKSEPDITKIADLDNCLVIFKNPPNDQKSAKSKKQNSQKPRKKPKIGLYKNKSNETMQKPRFRKETQPES</sequence>
<dbReference type="PANTHER" id="PTHR12784:SF28">
    <property type="entry name" value="PROTEIN SICKIE"/>
    <property type="match status" value="1"/>
</dbReference>
<reference evidence="5" key="1">
    <citation type="journal article" date="2017" name="Nat. Commun.">
        <title>The North American bullfrog draft genome provides insight into hormonal regulation of long noncoding RNA.</title>
        <authorList>
            <person name="Hammond S.A."/>
            <person name="Warren R.L."/>
            <person name="Vandervalk B.P."/>
            <person name="Kucuk E."/>
            <person name="Khan H."/>
            <person name="Gibb E.A."/>
            <person name="Pandoh P."/>
            <person name="Kirk H."/>
            <person name="Zhao Y."/>
            <person name="Jones M."/>
            <person name="Mungall A.J."/>
            <person name="Coope R."/>
            <person name="Pleasance S."/>
            <person name="Moore R.A."/>
            <person name="Holt R.A."/>
            <person name="Round J.M."/>
            <person name="Ohora S."/>
            <person name="Walle B.V."/>
            <person name="Veldhoen N."/>
            <person name="Helbing C.C."/>
            <person name="Birol I."/>
        </authorList>
    </citation>
    <scope>NUCLEOTIDE SEQUENCE [LARGE SCALE GENOMIC DNA]</scope>
</reference>
<evidence type="ECO:0000259" key="3">
    <source>
        <dbReference type="Pfam" id="PF25408"/>
    </source>
</evidence>
<dbReference type="Proteomes" id="UP000228934">
    <property type="component" value="Unassembled WGS sequence"/>
</dbReference>
<accession>A0A2G9QL14</accession>
<keyword evidence="5" id="KW-1185">Reference proteome</keyword>
<feature type="compositionally biased region" description="Basic residues" evidence="2">
    <location>
        <begin position="496"/>
        <end position="511"/>
    </location>
</feature>
<dbReference type="InterPro" id="IPR039041">
    <property type="entry name" value="Nav/unc-53"/>
</dbReference>
<evidence type="ECO:0000256" key="1">
    <source>
        <dbReference type="ARBA" id="ARBA00023054"/>
    </source>
</evidence>
<gene>
    <name evidence="4" type="ORF">AB205_0048790</name>
</gene>
<proteinExistence type="predicted"/>